<reference evidence="1 2" key="1">
    <citation type="submission" date="2016-03" db="EMBL/GenBank/DDBJ databases">
        <title>EvidentialGene: Evidence-directed Construction of Genes on Genomes.</title>
        <authorList>
            <person name="Gilbert D.G."/>
            <person name="Choi J.-H."/>
            <person name="Mockaitis K."/>
            <person name="Colbourne J."/>
            <person name="Pfrender M."/>
        </authorList>
    </citation>
    <scope>NUCLEOTIDE SEQUENCE [LARGE SCALE GENOMIC DNA]</scope>
    <source>
        <strain evidence="1 2">Xinb3</strain>
        <tissue evidence="1">Complete organism</tissue>
    </source>
</reference>
<evidence type="ECO:0000313" key="2">
    <source>
        <dbReference type="Proteomes" id="UP000076858"/>
    </source>
</evidence>
<protein>
    <submittedName>
        <fullName evidence="1">Uncharacterized protein</fullName>
    </submittedName>
</protein>
<sequence length="41" mass="5041">MVIMLIFVKQGCDDVTNTAQLRWHRFKQRHRFFSPRYTVIT</sequence>
<comment type="caution">
    <text evidence="1">The sequence shown here is derived from an EMBL/GenBank/DDBJ whole genome shotgun (WGS) entry which is preliminary data.</text>
</comment>
<dbReference type="Proteomes" id="UP000076858">
    <property type="component" value="Unassembled WGS sequence"/>
</dbReference>
<evidence type="ECO:0000313" key="1">
    <source>
        <dbReference type="EMBL" id="KZS14573.1"/>
    </source>
</evidence>
<organism evidence="1 2">
    <name type="scientific">Daphnia magna</name>
    <dbReference type="NCBI Taxonomy" id="35525"/>
    <lineage>
        <taxon>Eukaryota</taxon>
        <taxon>Metazoa</taxon>
        <taxon>Ecdysozoa</taxon>
        <taxon>Arthropoda</taxon>
        <taxon>Crustacea</taxon>
        <taxon>Branchiopoda</taxon>
        <taxon>Diplostraca</taxon>
        <taxon>Cladocera</taxon>
        <taxon>Anomopoda</taxon>
        <taxon>Daphniidae</taxon>
        <taxon>Daphnia</taxon>
    </lineage>
</organism>
<gene>
    <name evidence="1" type="ORF">APZ42_019943</name>
</gene>
<accession>A0A164XU98</accession>
<keyword evidence="2" id="KW-1185">Reference proteome</keyword>
<proteinExistence type="predicted"/>
<name>A0A164XU98_9CRUS</name>
<dbReference type="AlphaFoldDB" id="A0A164XU98"/>
<dbReference type="EMBL" id="LRGB01000944">
    <property type="protein sequence ID" value="KZS14573.1"/>
    <property type="molecule type" value="Genomic_DNA"/>
</dbReference>